<dbReference type="EMBL" id="CAJHNJ030000141">
    <property type="protein sequence ID" value="CAG9136438.1"/>
    <property type="molecule type" value="Genomic_DNA"/>
</dbReference>
<protein>
    <submittedName>
        <fullName evidence="1">(diamondback moth) hypothetical protein</fullName>
    </submittedName>
</protein>
<evidence type="ECO:0000313" key="1">
    <source>
        <dbReference type="EMBL" id="CAG9136438.1"/>
    </source>
</evidence>
<reference evidence="1" key="1">
    <citation type="submission" date="2020-11" db="EMBL/GenBank/DDBJ databases">
        <authorList>
            <person name="Whiteford S."/>
        </authorList>
    </citation>
    <scope>NUCLEOTIDE SEQUENCE</scope>
</reference>
<dbReference type="Proteomes" id="UP000653454">
    <property type="component" value="Unassembled WGS sequence"/>
</dbReference>
<accession>A0A8S4GCH0</accession>
<keyword evidence="2" id="KW-1185">Reference proteome</keyword>
<name>A0A8S4GCH0_PLUXY</name>
<evidence type="ECO:0000313" key="2">
    <source>
        <dbReference type="Proteomes" id="UP000653454"/>
    </source>
</evidence>
<dbReference type="AlphaFoldDB" id="A0A8S4GCH0"/>
<gene>
    <name evidence="1" type="ORF">PLXY2_LOCUS14723</name>
</gene>
<comment type="caution">
    <text evidence="1">The sequence shown here is derived from an EMBL/GenBank/DDBJ whole genome shotgun (WGS) entry which is preliminary data.</text>
</comment>
<proteinExistence type="predicted"/>
<organism evidence="1 2">
    <name type="scientific">Plutella xylostella</name>
    <name type="common">Diamondback moth</name>
    <name type="synonym">Plutella maculipennis</name>
    <dbReference type="NCBI Taxonomy" id="51655"/>
    <lineage>
        <taxon>Eukaryota</taxon>
        <taxon>Metazoa</taxon>
        <taxon>Ecdysozoa</taxon>
        <taxon>Arthropoda</taxon>
        <taxon>Hexapoda</taxon>
        <taxon>Insecta</taxon>
        <taxon>Pterygota</taxon>
        <taxon>Neoptera</taxon>
        <taxon>Endopterygota</taxon>
        <taxon>Lepidoptera</taxon>
        <taxon>Glossata</taxon>
        <taxon>Ditrysia</taxon>
        <taxon>Yponomeutoidea</taxon>
        <taxon>Plutellidae</taxon>
        <taxon>Plutella</taxon>
    </lineage>
</organism>
<sequence>MARDVKYGLHGAPPTTPCACGRHGAPACACGRVSVCHSLLPPAPVARGASVARGRVSVSHSLLPPAPVARGAGVRLWQMQYAQQWKCVAVLAASPAPPAPPAAPAPAARHTAYLKMAAIANPAHMPKH</sequence>